<evidence type="ECO:0000313" key="2">
    <source>
        <dbReference type="Proteomes" id="UP000244855"/>
    </source>
</evidence>
<protein>
    <submittedName>
        <fullName evidence="1">Uncharacterized protein</fullName>
    </submittedName>
</protein>
<reference evidence="1 2" key="1">
    <citation type="journal article" date="2018" name="Sci. Rep.">
        <title>Comparative genomics provides insights into the lifestyle and reveals functional heterogeneity of dark septate endophytic fungi.</title>
        <authorList>
            <person name="Knapp D.G."/>
            <person name="Nemeth J.B."/>
            <person name="Barry K."/>
            <person name="Hainaut M."/>
            <person name="Henrissat B."/>
            <person name="Johnson J."/>
            <person name="Kuo A."/>
            <person name="Lim J.H.P."/>
            <person name="Lipzen A."/>
            <person name="Nolan M."/>
            <person name="Ohm R.A."/>
            <person name="Tamas L."/>
            <person name="Grigoriev I.V."/>
            <person name="Spatafora J.W."/>
            <person name="Nagy L.G."/>
            <person name="Kovacs G.M."/>
        </authorList>
    </citation>
    <scope>NUCLEOTIDE SEQUENCE [LARGE SCALE GENOMIC DNA]</scope>
    <source>
        <strain evidence="1 2">DSE2036</strain>
    </source>
</reference>
<proteinExistence type="predicted"/>
<accession>A0A2V1DDK8</accession>
<organism evidence="1 2">
    <name type="scientific">Periconia macrospinosa</name>
    <dbReference type="NCBI Taxonomy" id="97972"/>
    <lineage>
        <taxon>Eukaryota</taxon>
        <taxon>Fungi</taxon>
        <taxon>Dikarya</taxon>
        <taxon>Ascomycota</taxon>
        <taxon>Pezizomycotina</taxon>
        <taxon>Dothideomycetes</taxon>
        <taxon>Pleosporomycetidae</taxon>
        <taxon>Pleosporales</taxon>
        <taxon>Massarineae</taxon>
        <taxon>Periconiaceae</taxon>
        <taxon>Periconia</taxon>
    </lineage>
</organism>
<name>A0A2V1DDK8_9PLEO</name>
<dbReference type="EMBL" id="KZ805470">
    <property type="protein sequence ID" value="PVH96227.1"/>
    <property type="molecule type" value="Genomic_DNA"/>
</dbReference>
<sequence length="113" mass="12874">MINTLLTVYLEQRSMSLQILYHRLCYEELSKQLDTCTGEQKDAVKAEIAKTSVKLAEAIFLFEMSKARKSYEDSVHLLATGEYSSEEKDNINTKKLKAVREMAYMAGIVKDNA</sequence>
<evidence type="ECO:0000313" key="1">
    <source>
        <dbReference type="EMBL" id="PVH96227.1"/>
    </source>
</evidence>
<dbReference type="AlphaFoldDB" id="A0A2V1DDK8"/>
<keyword evidence="2" id="KW-1185">Reference proteome</keyword>
<dbReference type="Proteomes" id="UP000244855">
    <property type="component" value="Unassembled WGS sequence"/>
</dbReference>
<gene>
    <name evidence="1" type="ORF">DM02DRAFT_632165</name>
</gene>